<proteinExistence type="inferred from homology"/>
<feature type="transmembrane region" description="Helical" evidence="14">
    <location>
        <begin position="389"/>
        <end position="409"/>
    </location>
</feature>
<dbReference type="Gene3D" id="3.60.10.10">
    <property type="entry name" value="Endonuclease/exonuclease/phosphatase"/>
    <property type="match status" value="1"/>
</dbReference>
<evidence type="ECO:0000256" key="14">
    <source>
        <dbReference type="SAM" id="Phobius"/>
    </source>
</evidence>
<dbReference type="PANTHER" id="PTHR16320">
    <property type="entry name" value="SPHINGOMYELINASE FAMILY MEMBER"/>
    <property type="match status" value="1"/>
</dbReference>
<evidence type="ECO:0000256" key="2">
    <source>
        <dbReference type="ARBA" id="ARBA00004760"/>
    </source>
</evidence>
<accession>A0A9P4IGU9</accession>
<comment type="caution">
    <text evidence="16">The sequence shown here is derived from an EMBL/GenBank/DDBJ whole genome shotgun (WGS) entry which is preliminary data.</text>
</comment>
<sequence>MASSAHPSSSSSDPTIHVLTLNCWGLKYISTHRHARLVEIGNRIASASPQPSLVCLQECWTQQDYQAIRAATSHILPHGKFYFSGIFGGGLAILSAWPIVESSMYRYPLNGLPAAFYRGDWFVGKGVACARIEMPADIFGQGKSRILEVFNTHLHAPYKPEPLDTYVCHRTAQAWEIAKLMRHAVERGHFVLGCGDFNMRPASLAHQLIETHSGVKDVWRVLHPDSSLGSANDQVERERGRKVPNAGFNVTENGATCDSVLNTWRWNKGQQKRLDKGEDITVALDTEDPGAKRLDYIFFGGGGERDDERAWSVEAANVGMMERHPELKCSLSDHFSVEATFRLSTRPADTPMASSTPYGAVLPPATYTTIADMIAKYTSREAKQRRIRVSHFFAQFAISIGCLVGVWWTPNYASFILMLVSTLGLSAGVIDGLMGFLFVNSEIRALKEFNWEIDAAKQRAVLVEAGKGAQEETLEVGKTGAGGHTQGAVGEPEAMREDNGKMEMVV</sequence>
<reference evidence="16" key="1">
    <citation type="journal article" date="2020" name="Stud. Mycol.">
        <title>101 Dothideomycetes genomes: a test case for predicting lifestyles and emergence of pathogens.</title>
        <authorList>
            <person name="Haridas S."/>
            <person name="Albert R."/>
            <person name="Binder M."/>
            <person name="Bloem J."/>
            <person name="Labutti K."/>
            <person name="Salamov A."/>
            <person name="Andreopoulos B."/>
            <person name="Baker S."/>
            <person name="Barry K."/>
            <person name="Bills G."/>
            <person name="Bluhm B."/>
            <person name="Cannon C."/>
            <person name="Castanera R."/>
            <person name="Culley D."/>
            <person name="Daum C."/>
            <person name="Ezra D."/>
            <person name="Gonzalez J."/>
            <person name="Henrissat B."/>
            <person name="Kuo A."/>
            <person name="Liang C."/>
            <person name="Lipzen A."/>
            <person name="Lutzoni F."/>
            <person name="Magnuson J."/>
            <person name="Mondo S."/>
            <person name="Nolan M."/>
            <person name="Ohm R."/>
            <person name="Pangilinan J."/>
            <person name="Park H.-J."/>
            <person name="Ramirez L."/>
            <person name="Alfaro M."/>
            <person name="Sun H."/>
            <person name="Tritt A."/>
            <person name="Yoshinaga Y."/>
            <person name="Zwiers L.-H."/>
            <person name="Turgeon B."/>
            <person name="Goodwin S."/>
            <person name="Spatafora J."/>
            <person name="Crous P."/>
            <person name="Grigoriev I."/>
        </authorList>
    </citation>
    <scope>NUCLEOTIDE SEQUENCE</scope>
    <source>
        <strain evidence="16">CBS 133067</strain>
    </source>
</reference>
<dbReference type="Proteomes" id="UP000799772">
    <property type="component" value="Unassembled WGS sequence"/>
</dbReference>
<keyword evidence="5 14" id="KW-0812">Transmembrane</keyword>
<dbReference type="EMBL" id="ML978123">
    <property type="protein sequence ID" value="KAF2101466.1"/>
    <property type="molecule type" value="Genomic_DNA"/>
</dbReference>
<name>A0A9P4IGU9_9PEZI</name>
<feature type="transmembrane region" description="Helical" evidence="14">
    <location>
        <begin position="81"/>
        <end position="100"/>
    </location>
</feature>
<gene>
    <name evidence="16" type="ORF">NA57DRAFT_72909</name>
</gene>
<dbReference type="FunFam" id="3.60.10.10:FF:000059">
    <property type="entry name" value="Inositol phosphosphingolipids phospholipase C"/>
    <property type="match status" value="1"/>
</dbReference>
<evidence type="ECO:0000256" key="7">
    <source>
        <dbReference type="ARBA" id="ARBA00022801"/>
    </source>
</evidence>
<comment type="pathway">
    <text evidence="2">Lipid metabolism; sphingolipid metabolism.</text>
</comment>
<dbReference type="AlphaFoldDB" id="A0A9P4IGU9"/>
<evidence type="ECO:0000256" key="9">
    <source>
        <dbReference type="ARBA" id="ARBA00022919"/>
    </source>
</evidence>
<dbReference type="OrthoDB" id="387657at2759"/>
<evidence type="ECO:0000313" key="16">
    <source>
        <dbReference type="EMBL" id="KAF2101466.1"/>
    </source>
</evidence>
<dbReference type="InterPro" id="IPR036691">
    <property type="entry name" value="Endo/exonu/phosph_ase_sf"/>
</dbReference>
<comment type="pathway">
    <text evidence="3">Sphingolipid metabolism.</text>
</comment>
<evidence type="ECO:0000259" key="15">
    <source>
        <dbReference type="Pfam" id="PF03372"/>
    </source>
</evidence>
<evidence type="ECO:0000256" key="1">
    <source>
        <dbReference type="ARBA" id="ARBA00004141"/>
    </source>
</evidence>
<evidence type="ECO:0000256" key="3">
    <source>
        <dbReference type="ARBA" id="ARBA00004991"/>
    </source>
</evidence>
<keyword evidence="11" id="KW-0443">Lipid metabolism</keyword>
<feature type="transmembrane region" description="Helical" evidence="14">
    <location>
        <begin position="415"/>
        <end position="439"/>
    </location>
</feature>
<keyword evidence="6" id="KW-0479">Metal-binding</keyword>
<dbReference type="GO" id="GO:0016020">
    <property type="term" value="C:membrane"/>
    <property type="evidence" value="ECO:0007669"/>
    <property type="project" value="UniProtKB-SubCell"/>
</dbReference>
<evidence type="ECO:0000256" key="5">
    <source>
        <dbReference type="ARBA" id="ARBA00022692"/>
    </source>
</evidence>
<evidence type="ECO:0000256" key="10">
    <source>
        <dbReference type="ARBA" id="ARBA00022989"/>
    </source>
</evidence>
<keyword evidence="17" id="KW-1185">Reference proteome</keyword>
<protein>
    <submittedName>
        <fullName evidence="16">DNase I-like protein</fullName>
    </submittedName>
</protein>
<keyword evidence="7" id="KW-0378">Hydrolase</keyword>
<evidence type="ECO:0000256" key="12">
    <source>
        <dbReference type="ARBA" id="ARBA00023136"/>
    </source>
</evidence>
<dbReference type="SUPFAM" id="SSF56219">
    <property type="entry name" value="DNase I-like"/>
    <property type="match status" value="1"/>
</dbReference>
<evidence type="ECO:0000256" key="13">
    <source>
        <dbReference type="SAM" id="MobiDB-lite"/>
    </source>
</evidence>
<evidence type="ECO:0000256" key="11">
    <source>
        <dbReference type="ARBA" id="ARBA00023098"/>
    </source>
</evidence>
<comment type="subcellular location">
    <subcellularLocation>
        <location evidence="1">Membrane</location>
        <topology evidence="1">Multi-pass membrane protein</topology>
    </subcellularLocation>
</comment>
<dbReference type="InterPro" id="IPR005135">
    <property type="entry name" value="Endo/exonuclease/phosphatase"/>
</dbReference>
<feature type="region of interest" description="Disordered" evidence="13">
    <location>
        <begin position="478"/>
        <end position="506"/>
    </location>
</feature>
<dbReference type="PANTHER" id="PTHR16320:SF24">
    <property type="entry name" value="PHOSPHODIESTERASE, PUTATIVE-RELATED"/>
    <property type="match status" value="1"/>
</dbReference>
<keyword evidence="9" id="KW-0746">Sphingolipid metabolism</keyword>
<feature type="compositionally biased region" description="Basic and acidic residues" evidence="13">
    <location>
        <begin position="493"/>
        <end position="506"/>
    </location>
</feature>
<organism evidence="16 17">
    <name type="scientific">Rhizodiscina lignyota</name>
    <dbReference type="NCBI Taxonomy" id="1504668"/>
    <lineage>
        <taxon>Eukaryota</taxon>
        <taxon>Fungi</taxon>
        <taxon>Dikarya</taxon>
        <taxon>Ascomycota</taxon>
        <taxon>Pezizomycotina</taxon>
        <taxon>Dothideomycetes</taxon>
        <taxon>Pleosporomycetidae</taxon>
        <taxon>Aulographales</taxon>
        <taxon>Rhizodiscinaceae</taxon>
        <taxon>Rhizodiscina</taxon>
    </lineage>
</organism>
<keyword evidence="8" id="KW-0460">Magnesium</keyword>
<feature type="domain" description="Endonuclease/exonuclease/phosphatase" evidence="15">
    <location>
        <begin position="19"/>
        <end position="334"/>
    </location>
</feature>
<evidence type="ECO:0000256" key="4">
    <source>
        <dbReference type="ARBA" id="ARBA00006335"/>
    </source>
</evidence>
<dbReference type="Pfam" id="PF03372">
    <property type="entry name" value="Exo_endo_phos"/>
    <property type="match status" value="1"/>
</dbReference>
<evidence type="ECO:0000313" key="17">
    <source>
        <dbReference type="Proteomes" id="UP000799772"/>
    </source>
</evidence>
<evidence type="ECO:0000256" key="8">
    <source>
        <dbReference type="ARBA" id="ARBA00022842"/>
    </source>
</evidence>
<keyword evidence="10 14" id="KW-1133">Transmembrane helix</keyword>
<comment type="similarity">
    <text evidence="4">Belongs to the neutral sphingomyelinase family.</text>
</comment>
<dbReference type="GO" id="GO:0006665">
    <property type="term" value="P:sphingolipid metabolic process"/>
    <property type="evidence" value="ECO:0007669"/>
    <property type="project" value="UniProtKB-KW"/>
</dbReference>
<dbReference type="GO" id="GO:0004767">
    <property type="term" value="F:sphingomyelin phosphodiesterase activity"/>
    <property type="evidence" value="ECO:0007669"/>
    <property type="project" value="InterPro"/>
</dbReference>
<dbReference type="InterPro" id="IPR038772">
    <property type="entry name" value="Sph/SMPD2-like"/>
</dbReference>
<keyword evidence="12 14" id="KW-0472">Membrane</keyword>
<dbReference type="GO" id="GO:0046872">
    <property type="term" value="F:metal ion binding"/>
    <property type="evidence" value="ECO:0007669"/>
    <property type="project" value="UniProtKB-KW"/>
</dbReference>
<evidence type="ECO:0000256" key="6">
    <source>
        <dbReference type="ARBA" id="ARBA00022723"/>
    </source>
</evidence>